<dbReference type="RefSeq" id="XP_022246748.1">
    <property type="nucleotide sequence ID" value="XM_022391040.1"/>
</dbReference>
<gene>
    <name evidence="3" type="primary">LOC106463517</name>
</gene>
<feature type="region of interest" description="Disordered" evidence="1">
    <location>
        <begin position="1"/>
        <end position="32"/>
    </location>
</feature>
<dbReference type="Proteomes" id="UP000694941">
    <property type="component" value="Unplaced"/>
</dbReference>
<protein>
    <submittedName>
        <fullName evidence="3">Uncharacterized protein LOC106463517</fullName>
    </submittedName>
</protein>
<organism evidence="2 3">
    <name type="scientific">Limulus polyphemus</name>
    <name type="common">Atlantic horseshoe crab</name>
    <dbReference type="NCBI Taxonomy" id="6850"/>
    <lineage>
        <taxon>Eukaryota</taxon>
        <taxon>Metazoa</taxon>
        <taxon>Ecdysozoa</taxon>
        <taxon>Arthropoda</taxon>
        <taxon>Chelicerata</taxon>
        <taxon>Merostomata</taxon>
        <taxon>Xiphosura</taxon>
        <taxon>Limulidae</taxon>
        <taxon>Limulus</taxon>
    </lineage>
</organism>
<feature type="compositionally biased region" description="Basic residues" evidence="1">
    <location>
        <begin position="1"/>
        <end position="11"/>
    </location>
</feature>
<evidence type="ECO:0000313" key="2">
    <source>
        <dbReference type="Proteomes" id="UP000694941"/>
    </source>
</evidence>
<name>A0ABM1SSZ2_LIMPO</name>
<accession>A0ABM1SSZ2</accession>
<sequence length="114" mass="12517">MDIKGSFKKSRSISSPPAVMPQESQSSSDLRHLIGTQKFNENTLLAAAAANENDELLIPVETSRNSALPPSTDVKGILNTSEMQGTTKVNKQESYKKILNTVFGKKFSQTLRTF</sequence>
<reference evidence="3" key="1">
    <citation type="submission" date="2025-08" db="UniProtKB">
        <authorList>
            <consortium name="RefSeq"/>
        </authorList>
    </citation>
    <scope>IDENTIFICATION</scope>
    <source>
        <tissue evidence="3">Muscle</tissue>
    </source>
</reference>
<keyword evidence="2" id="KW-1185">Reference proteome</keyword>
<dbReference type="GeneID" id="106463517"/>
<evidence type="ECO:0000256" key="1">
    <source>
        <dbReference type="SAM" id="MobiDB-lite"/>
    </source>
</evidence>
<proteinExistence type="predicted"/>
<evidence type="ECO:0000313" key="3">
    <source>
        <dbReference type="RefSeq" id="XP_022246748.1"/>
    </source>
</evidence>